<reference evidence="3 4" key="1">
    <citation type="journal article" name="Sci. Rep.">
        <title>Genome-scale phylogenetic analyses confirm Olpidium as the closest living zoosporic fungus to the non-flagellated, terrestrial fungi.</title>
        <authorList>
            <person name="Chang Y."/>
            <person name="Rochon D."/>
            <person name="Sekimoto S."/>
            <person name="Wang Y."/>
            <person name="Chovatia M."/>
            <person name="Sandor L."/>
            <person name="Salamov A."/>
            <person name="Grigoriev I.V."/>
            <person name="Stajich J.E."/>
            <person name="Spatafora J.W."/>
        </authorList>
    </citation>
    <scope>NUCLEOTIDE SEQUENCE [LARGE SCALE GENOMIC DNA]</scope>
    <source>
        <strain evidence="3">S191</strain>
    </source>
</reference>
<feature type="chain" id="PRO_5034809316" evidence="2">
    <location>
        <begin position="29"/>
        <end position="256"/>
    </location>
</feature>
<dbReference type="EMBL" id="JAEFCI010004252">
    <property type="protein sequence ID" value="KAG5461067.1"/>
    <property type="molecule type" value="Genomic_DNA"/>
</dbReference>
<evidence type="ECO:0000256" key="2">
    <source>
        <dbReference type="SAM" id="SignalP"/>
    </source>
</evidence>
<accession>A0A8H7ZXG0</accession>
<gene>
    <name evidence="3" type="ORF">BJ554DRAFT_6797</name>
</gene>
<organism evidence="3 4">
    <name type="scientific">Olpidium bornovanus</name>
    <dbReference type="NCBI Taxonomy" id="278681"/>
    <lineage>
        <taxon>Eukaryota</taxon>
        <taxon>Fungi</taxon>
        <taxon>Fungi incertae sedis</taxon>
        <taxon>Olpidiomycota</taxon>
        <taxon>Olpidiomycotina</taxon>
        <taxon>Olpidiomycetes</taxon>
        <taxon>Olpidiales</taxon>
        <taxon>Olpidiaceae</taxon>
        <taxon>Olpidium</taxon>
    </lineage>
</organism>
<feature type="non-terminal residue" evidence="3">
    <location>
        <position position="256"/>
    </location>
</feature>
<keyword evidence="2" id="KW-0732">Signal</keyword>
<feature type="region of interest" description="Disordered" evidence="1">
    <location>
        <begin position="133"/>
        <end position="157"/>
    </location>
</feature>
<keyword evidence="4" id="KW-1185">Reference proteome</keyword>
<dbReference type="AlphaFoldDB" id="A0A8H7ZXG0"/>
<sequence>MRPRRPARAVAPLAAVIAVCLLVRGADANTAILRFAVAEPEPEEAGSQDAAIVERAAREEAWNWSTRGRRGMLKTERTRTGGPRQRYGTVLRDWSRTGATKREFRTLLRKSPTGFSLEVLGYREAAAAVRERKWNKHGESQESYENAEDTPLPEQTGPGVTRFLRVSAKHEGVSHNWYRDRYPSTPYVIGKFHFAWFFEAHDLQSFASKKKPVAFRGASGRNSSPFWRVLTRSFVSATGPCALDILSCSAGKPRVW</sequence>
<comment type="caution">
    <text evidence="3">The sequence shown here is derived from an EMBL/GenBank/DDBJ whole genome shotgun (WGS) entry which is preliminary data.</text>
</comment>
<dbReference type="Proteomes" id="UP000673691">
    <property type="component" value="Unassembled WGS sequence"/>
</dbReference>
<name>A0A8H7ZXG0_9FUNG</name>
<proteinExistence type="predicted"/>
<evidence type="ECO:0000256" key="1">
    <source>
        <dbReference type="SAM" id="MobiDB-lite"/>
    </source>
</evidence>
<evidence type="ECO:0000313" key="4">
    <source>
        <dbReference type="Proteomes" id="UP000673691"/>
    </source>
</evidence>
<protein>
    <submittedName>
        <fullName evidence="3">Uncharacterized protein</fullName>
    </submittedName>
</protein>
<feature type="signal peptide" evidence="2">
    <location>
        <begin position="1"/>
        <end position="28"/>
    </location>
</feature>
<evidence type="ECO:0000313" key="3">
    <source>
        <dbReference type="EMBL" id="KAG5461067.1"/>
    </source>
</evidence>